<accession>B9XI09</accession>
<dbReference type="RefSeq" id="WP_007415453.1">
    <property type="nucleotide sequence ID" value="NZ_ABOX02000016.1"/>
</dbReference>
<comment type="caution">
    <text evidence="2">The sequence shown here is derived from an EMBL/GenBank/DDBJ whole genome shotgun (WGS) entry which is preliminary data.</text>
</comment>
<dbReference type="EMBL" id="ABOX02000016">
    <property type="protein sequence ID" value="EEF60502.1"/>
    <property type="molecule type" value="Genomic_DNA"/>
</dbReference>
<keyword evidence="1" id="KW-0472">Membrane</keyword>
<name>B9XI09_PEDPL</name>
<keyword evidence="3" id="KW-1185">Reference proteome</keyword>
<evidence type="ECO:0000256" key="1">
    <source>
        <dbReference type="SAM" id="Phobius"/>
    </source>
</evidence>
<protein>
    <submittedName>
        <fullName evidence="2">Uncharacterized protein</fullName>
    </submittedName>
</protein>
<keyword evidence="1" id="KW-1133">Transmembrane helix</keyword>
<sequence>MNYFTEVHGWWYVGAVIVGRPLMVFSKTVAVVVIGWCLSPELAKMAIPLVLRPVQMPWPSRALKAKRGVDAKKNGALLT</sequence>
<gene>
    <name evidence="2" type="ORF">Cflav_PD3472</name>
</gene>
<organism evidence="2 3">
    <name type="scientific">Pedosphaera parvula (strain Ellin514)</name>
    <dbReference type="NCBI Taxonomy" id="320771"/>
    <lineage>
        <taxon>Bacteria</taxon>
        <taxon>Pseudomonadati</taxon>
        <taxon>Verrucomicrobiota</taxon>
        <taxon>Pedosphaerae</taxon>
        <taxon>Pedosphaerales</taxon>
        <taxon>Pedosphaeraceae</taxon>
        <taxon>Pedosphaera</taxon>
    </lineage>
</organism>
<dbReference type="AlphaFoldDB" id="B9XI09"/>
<dbReference type="STRING" id="320771.Cflav_PD3472"/>
<feature type="transmembrane region" description="Helical" evidence="1">
    <location>
        <begin position="12"/>
        <end position="38"/>
    </location>
</feature>
<proteinExistence type="predicted"/>
<keyword evidence="1" id="KW-0812">Transmembrane</keyword>
<evidence type="ECO:0000313" key="2">
    <source>
        <dbReference type="EMBL" id="EEF60502.1"/>
    </source>
</evidence>
<reference evidence="2 3" key="1">
    <citation type="journal article" date="2011" name="J. Bacteriol.">
        <title>Genome sequence of 'Pedosphaera parvula' Ellin514, an aerobic Verrucomicrobial isolate from pasture soil.</title>
        <authorList>
            <person name="Kant R."/>
            <person name="van Passel M.W."/>
            <person name="Sangwan P."/>
            <person name="Palva A."/>
            <person name="Lucas S."/>
            <person name="Copeland A."/>
            <person name="Lapidus A."/>
            <person name="Glavina Del Rio T."/>
            <person name="Dalin E."/>
            <person name="Tice H."/>
            <person name="Bruce D."/>
            <person name="Goodwin L."/>
            <person name="Pitluck S."/>
            <person name="Chertkov O."/>
            <person name="Larimer F.W."/>
            <person name="Land M.L."/>
            <person name="Hauser L."/>
            <person name="Brettin T.S."/>
            <person name="Detter J.C."/>
            <person name="Han S."/>
            <person name="de Vos W.M."/>
            <person name="Janssen P.H."/>
            <person name="Smidt H."/>
        </authorList>
    </citation>
    <scope>NUCLEOTIDE SEQUENCE [LARGE SCALE GENOMIC DNA]</scope>
    <source>
        <strain evidence="2 3">Ellin514</strain>
    </source>
</reference>
<dbReference type="Proteomes" id="UP000003688">
    <property type="component" value="Unassembled WGS sequence"/>
</dbReference>
<evidence type="ECO:0000313" key="3">
    <source>
        <dbReference type="Proteomes" id="UP000003688"/>
    </source>
</evidence>